<protein>
    <recommendedName>
        <fullName evidence="2">Reverse transcriptase domain-containing protein</fullName>
    </recommendedName>
</protein>
<accession>A0ABD0YYX2</accession>
<dbReference type="PANTHER" id="PTHR33332">
    <property type="entry name" value="REVERSE TRANSCRIPTASE DOMAIN-CONTAINING PROTEIN"/>
    <property type="match status" value="1"/>
</dbReference>
<evidence type="ECO:0000313" key="3">
    <source>
        <dbReference type="EMBL" id="KAL1124424.1"/>
    </source>
</evidence>
<dbReference type="SUPFAM" id="SSF56672">
    <property type="entry name" value="DNA/RNA polymerases"/>
    <property type="match status" value="1"/>
</dbReference>
<dbReference type="AlphaFoldDB" id="A0ABD0YYX2"/>
<dbReference type="InterPro" id="IPR043502">
    <property type="entry name" value="DNA/RNA_pol_sf"/>
</dbReference>
<reference evidence="3 4" key="1">
    <citation type="submission" date="2024-07" db="EMBL/GenBank/DDBJ databases">
        <title>Chromosome-level genome assembly of the water stick insect Ranatra chinensis (Heteroptera: Nepidae).</title>
        <authorList>
            <person name="Liu X."/>
        </authorList>
    </citation>
    <scope>NUCLEOTIDE SEQUENCE [LARGE SCALE GENOMIC DNA]</scope>
    <source>
        <strain evidence="3">Cailab_2021Rc</strain>
        <tissue evidence="3">Muscle</tissue>
    </source>
</reference>
<dbReference type="PROSITE" id="PS50878">
    <property type="entry name" value="RT_POL"/>
    <property type="match status" value="1"/>
</dbReference>
<feature type="region of interest" description="Disordered" evidence="1">
    <location>
        <begin position="322"/>
        <end position="342"/>
    </location>
</feature>
<dbReference type="Pfam" id="PF00078">
    <property type="entry name" value="RVT_1"/>
    <property type="match status" value="1"/>
</dbReference>
<organism evidence="3 4">
    <name type="scientific">Ranatra chinensis</name>
    <dbReference type="NCBI Taxonomy" id="642074"/>
    <lineage>
        <taxon>Eukaryota</taxon>
        <taxon>Metazoa</taxon>
        <taxon>Ecdysozoa</taxon>
        <taxon>Arthropoda</taxon>
        <taxon>Hexapoda</taxon>
        <taxon>Insecta</taxon>
        <taxon>Pterygota</taxon>
        <taxon>Neoptera</taxon>
        <taxon>Paraneoptera</taxon>
        <taxon>Hemiptera</taxon>
        <taxon>Heteroptera</taxon>
        <taxon>Panheteroptera</taxon>
        <taxon>Nepomorpha</taxon>
        <taxon>Nepidae</taxon>
        <taxon>Ranatrinae</taxon>
        <taxon>Ranatra</taxon>
    </lineage>
</organism>
<dbReference type="Proteomes" id="UP001558652">
    <property type="component" value="Unassembled WGS sequence"/>
</dbReference>
<evidence type="ECO:0000313" key="4">
    <source>
        <dbReference type="Proteomes" id="UP001558652"/>
    </source>
</evidence>
<dbReference type="InterPro" id="IPR036875">
    <property type="entry name" value="Znf_CCHC_sf"/>
</dbReference>
<feature type="domain" description="Reverse transcriptase" evidence="2">
    <location>
        <begin position="1"/>
        <end position="245"/>
    </location>
</feature>
<proteinExistence type="predicted"/>
<sequence length="342" mass="38382">MGARIEPYKIPKTSLQCHNCQRLGHGTQGCPAERRCVKCGLSHLAKECKKTKEEFRGALCGGNHTATYRGCPTYKNLGKQAQERKFLRESKIICGNTSKKVAAEKKNRAKHTRPDRQFRVKIDEIFSDWKPIKAGLPQGSLLGPILFNLYVNDLPAPPETKVAMYADDTAFLVQSWKPSLVSDRLQGALDIAAAWFSRWRMRGNPSKCAALFFTKRLKHKPIGLLQIDGEGIPWSKSTKYLGVMLDCQLSWNHHVNGILKKANCRFSQLYPLIDLSPFHQSRPGPDASATDINVREPCLGGIPRNQKSISYRYSKIRSSEWSPTLPEPPSGLSCTGTRMFPQ</sequence>
<dbReference type="EMBL" id="JBFDAA010000010">
    <property type="protein sequence ID" value="KAL1124424.1"/>
    <property type="molecule type" value="Genomic_DNA"/>
</dbReference>
<dbReference type="SUPFAM" id="SSF57756">
    <property type="entry name" value="Retrovirus zinc finger-like domains"/>
    <property type="match status" value="1"/>
</dbReference>
<evidence type="ECO:0000259" key="2">
    <source>
        <dbReference type="PROSITE" id="PS50878"/>
    </source>
</evidence>
<keyword evidence="4" id="KW-1185">Reference proteome</keyword>
<name>A0ABD0YYX2_9HEMI</name>
<dbReference type="InterPro" id="IPR000477">
    <property type="entry name" value="RT_dom"/>
</dbReference>
<dbReference type="Gene3D" id="4.10.60.10">
    <property type="entry name" value="Zinc finger, CCHC-type"/>
    <property type="match status" value="1"/>
</dbReference>
<dbReference type="GO" id="GO:0071897">
    <property type="term" value="P:DNA biosynthetic process"/>
    <property type="evidence" value="ECO:0007669"/>
    <property type="project" value="UniProtKB-ARBA"/>
</dbReference>
<gene>
    <name evidence="3" type="ORF">AAG570_001052</name>
</gene>
<comment type="caution">
    <text evidence="3">The sequence shown here is derived from an EMBL/GenBank/DDBJ whole genome shotgun (WGS) entry which is preliminary data.</text>
</comment>
<evidence type="ECO:0000256" key="1">
    <source>
        <dbReference type="SAM" id="MobiDB-lite"/>
    </source>
</evidence>